<keyword evidence="3" id="KW-1185">Reference proteome</keyword>
<reference evidence="2" key="1">
    <citation type="journal article" date="2022" name="bioRxiv">
        <title>Sequencing and chromosome-scale assembly of the giantPleurodeles waltlgenome.</title>
        <authorList>
            <person name="Brown T."/>
            <person name="Elewa A."/>
            <person name="Iarovenko S."/>
            <person name="Subramanian E."/>
            <person name="Araus A.J."/>
            <person name="Petzold A."/>
            <person name="Susuki M."/>
            <person name="Suzuki K.-i.T."/>
            <person name="Hayashi T."/>
            <person name="Toyoda A."/>
            <person name="Oliveira C."/>
            <person name="Osipova E."/>
            <person name="Leigh N.D."/>
            <person name="Simon A."/>
            <person name="Yun M.H."/>
        </authorList>
    </citation>
    <scope>NUCLEOTIDE SEQUENCE</scope>
    <source>
        <strain evidence="2">20211129_DDA</strain>
        <tissue evidence="2">Liver</tissue>
    </source>
</reference>
<evidence type="ECO:0000313" key="2">
    <source>
        <dbReference type="EMBL" id="KAJ1110396.1"/>
    </source>
</evidence>
<evidence type="ECO:0008006" key="4">
    <source>
        <dbReference type="Google" id="ProtNLM"/>
    </source>
</evidence>
<protein>
    <recommendedName>
        <fullName evidence="4">Secreted peptide</fullName>
    </recommendedName>
</protein>
<proteinExistence type="predicted"/>
<accession>A0AAV7N4C3</accession>
<feature type="transmembrane region" description="Helical" evidence="1">
    <location>
        <begin position="88"/>
        <end position="114"/>
    </location>
</feature>
<evidence type="ECO:0000313" key="3">
    <source>
        <dbReference type="Proteomes" id="UP001066276"/>
    </source>
</evidence>
<dbReference type="AlphaFoldDB" id="A0AAV7N4C3"/>
<evidence type="ECO:0000256" key="1">
    <source>
        <dbReference type="SAM" id="Phobius"/>
    </source>
</evidence>
<keyword evidence="1" id="KW-0472">Membrane</keyword>
<dbReference type="Proteomes" id="UP001066276">
    <property type="component" value="Chromosome 9"/>
</dbReference>
<dbReference type="EMBL" id="JANPWB010000013">
    <property type="protein sequence ID" value="KAJ1110396.1"/>
    <property type="molecule type" value="Genomic_DNA"/>
</dbReference>
<gene>
    <name evidence="2" type="ORF">NDU88_007748</name>
</gene>
<name>A0AAV7N4C3_PLEWA</name>
<keyword evidence="1" id="KW-1133">Transmembrane helix</keyword>
<keyword evidence="1" id="KW-0812">Transmembrane</keyword>
<comment type="caution">
    <text evidence="2">The sequence shown here is derived from an EMBL/GenBank/DDBJ whole genome shotgun (WGS) entry which is preliminary data.</text>
</comment>
<sequence length="117" mass="12368">MTIVEVVAPAVATCFAAVLIDELTDVTLAAIAVDNSDHLLCSYDGDRSGRCSGFFNESSNGFSRCWQLNLQLLYLHYGSFFASVATDLAAAMVIAVMKAVVAAALPAMVVYLVVTSP</sequence>
<organism evidence="2 3">
    <name type="scientific">Pleurodeles waltl</name>
    <name type="common">Iberian ribbed newt</name>
    <dbReference type="NCBI Taxonomy" id="8319"/>
    <lineage>
        <taxon>Eukaryota</taxon>
        <taxon>Metazoa</taxon>
        <taxon>Chordata</taxon>
        <taxon>Craniata</taxon>
        <taxon>Vertebrata</taxon>
        <taxon>Euteleostomi</taxon>
        <taxon>Amphibia</taxon>
        <taxon>Batrachia</taxon>
        <taxon>Caudata</taxon>
        <taxon>Salamandroidea</taxon>
        <taxon>Salamandridae</taxon>
        <taxon>Pleurodelinae</taxon>
        <taxon>Pleurodeles</taxon>
    </lineage>
</organism>